<dbReference type="VEuPathDB" id="VectorBase:BGLAX_040716"/>
<dbReference type="Pfam" id="PF00450">
    <property type="entry name" value="Peptidase_S10"/>
    <property type="match status" value="1"/>
</dbReference>
<dbReference type="STRING" id="6526.A0A2C9JPM2"/>
<dbReference type="EnsemblMetazoa" id="BGLB005891-RB">
    <property type="protein sequence ID" value="BGLB005891-PB"/>
    <property type="gene ID" value="BGLB005891"/>
</dbReference>
<comment type="similarity">
    <text evidence="1">Belongs to the peptidase S10 family.</text>
</comment>
<dbReference type="PANTHER" id="PTHR11802:SF472">
    <property type="entry name" value="SERINE CARBOXYPEPTIDASE CPVL-RELATED"/>
    <property type="match status" value="1"/>
</dbReference>
<dbReference type="GO" id="GO:0006508">
    <property type="term" value="P:proteolysis"/>
    <property type="evidence" value="ECO:0007669"/>
    <property type="project" value="UniProtKB-KW"/>
</dbReference>
<evidence type="ECO:0000256" key="3">
    <source>
        <dbReference type="ARBA" id="ARBA00022670"/>
    </source>
</evidence>
<keyword evidence="2" id="KW-0121">Carboxypeptidase</keyword>
<dbReference type="AlphaFoldDB" id="A0A2C9JPM2"/>
<feature type="signal peptide" evidence="7">
    <location>
        <begin position="1"/>
        <end position="24"/>
    </location>
</feature>
<name>A0A2C9JPM2_BIOGL</name>
<dbReference type="GO" id="GO:0004185">
    <property type="term" value="F:serine-type carboxypeptidase activity"/>
    <property type="evidence" value="ECO:0007669"/>
    <property type="project" value="InterPro"/>
</dbReference>
<feature type="chain" id="PRO_5012203444" description="Carboxypeptidase" evidence="7">
    <location>
        <begin position="25"/>
        <end position="447"/>
    </location>
</feature>
<dbReference type="RefSeq" id="XP_013076323.2">
    <property type="nucleotide sequence ID" value="XM_013220869.2"/>
</dbReference>
<evidence type="ECO:0000256" key="7">
    <source>
        <dbReference type="SAM" id="SignalP"/>
    </source>
</evidence>
<keyword evidence="4 7" id="KW-0732">Signal</keyword>
<proteinExistence type="inferred from homology"/>
<dbReference type="InterPro" id="IPR001563">
    <property type="entry name" value="Peptidase_S10"/>
</dbReference>
<evidence type="ECO:0000256" key="4">
    <source>
        <dbReference type="ARBA" id="ARBA00022729"/>
    </source>
</evidence>
<dbReference type="Proteomes" id="UP000076420">
    <property type="component" value="Unassembled WGS sequence"/>
</dbReference>
<evidence type="ECO:0000256" key="1">
    <source>
        <dbReference type="ARBA" id="ARBA00009431"/>
    </source>
</evidence>
<dbReference type="Gene3D" id="3.40.50.1820">
    <property type="entry name" value="alpha/beta hydrolase"/>
    <property type="match status" value="1"/>
</dbReference>
<organism evidence="8 9">
    <name type="scientific">Biomphalaria glabrata</name>
    <name type="common">Bloodfluke planorb</name>
    <name type="synonym">Freshwater snail</name>
    <dbReference type="NCBI Taxonomy" id="6526"/>
    <lineage>
        <taxon>Eukaryota</taxon>
        <taxon>Metazoa</taxon>
        <taxon>Spiralia</taxon>
        <taxon>Lophotrochozoa</taxon>
        <taxon>Mollusca</taxon>
        <taxon>Gastropoda</taxon>
        <taxon>Heterobranchia</taxon>
        <taxon>Euthyneura</taxon>
        <taxon>Panpulmonata</taxon>
        <taxon>Hygrophila</taxon>
        <taxon>Lymnaeoidea</taxon>
        <taxon>Planorbidae</taxon>
        <taxon>Biomphalaria</taxon>
    </lineage>
</organism>
<evidence type="ECO:0000256" key="2">
    <source>
        <dbReference type="ARBA" id="ARBA00022645"/>
    </source>
</evidence>
<dbReference type="InterPro" id="IPR029058">
    <property type="entry name" value="AB_hydrolase_fold"/>
</dbReference>
<keyword evidence="3" id="KW-0645">Protease</keyword>
<evidence type="ECO:0000256" key="6">
    <source>
        <dbReference type="ARBA" id="ARBA00023180"/>
    </source>
</evidence>
<dbReference type="KEGG" id="bgt:106062574"/>
<dbReference type="VEuPathDB" id="VectorBase:BGLB005891"/>
<sequence>MRTPLSRDSILLILIISLFNGVANQPLHLTPYLEQGNIETARKLSLVDDLTKVIPTSYSGFLTVDQLLKNHLWFWFIPAMNSDPKAPLVIWLTGGPGCSSMLNMFYGNGPMKLTKDSIGKDAYERRINSWAQTFSMLYIDNIVGVGYSHSDSGKRGLKTSKNDYTQDLYDFTQQFYVMFPEMKQNDVYIGGSGFALKYAASVAYKIHEDIQANRSNILLKGVYAGSPLIDAKTQLRHFFQYYYSLGIITNKELVEYTRETETILVRNEKTQVLDISFLVYTLSNLSLENINTFAWSPDVEIRNIMSADTMKFLFHVGNNTFELCSGDVYSQSALDFYLPLPELELVTLLDNYMVLFYTGVFDGVISSPGLEAVLMATPWSLQSAYNAARRTLWRDDDTVKGYYTHVGHLCRVVLHNAGMYMSNDQPDNTVHMMEEFFQYGCILNTSH</sequence>
<dbReference type="OrthoDB" id="443318at2759"/>
<dbReference type="SUPFAM" id="SSF53474">
    <property type="entry name" value="alpha/beta-Hydrolases"/>
    <property type="match status" value="1"/>
</dbReference>
<protein>
    <recommendedName>
        <fullName evidence="10">Carboxypeptidase</fullName>
    </recommendedName>
</protein>
<evidence type="ECO:0000256" key="5">
    <source>
        <dbReference type="ARBA" id="ARBA00022801"/>
    </source>
</evidence>
<dbReference type="PANTHER" id="PTHR11802">
    <property type="entry name" value="SERINE PROTEASE FAMILY S10 SERINE CARBOXYPEPTIDASE"/>
    <property type="match status" value="1"/>
</dbReference>
<keyword evidence="5" id="KW-0378">Hydrolase</keyword>
<evidence type="ECO:0000313" key="8">
    <source>
        <dbReference type="EnsemblMetazoa" id="BGLB005891-PB"/>
    </source>
</evidence>
<keyword evidence="6" id="KW-0325">Glycoprotein</keyword>
<accession>A0A2C9JPM2</accession>
<evidence type="ECO:0000313" key="9">
    <source>
        <dbReference type="Proteomes" id="UP000076420"/>
    </source>
</evidence>
<gene>
    <name evidence="8" type="primary">106062574</name>
</gene>
<evidence type="ECO:0008006" key="10">
    <source>
        <dbReference type="Google" id="ProtNLM"/>
    </source>
</evidence>
<reference evidence="8" key="1">
    <citation type="submission" date="2020-05" db="UniProtKB">
        <authorList>
            <consortium name="EnsemblMetazoa"/>
        </authorList>
    </citation>
    <scope>IDENTIFICATION</scope>
    <source>
        <strain evidence="8">BB02</strain>
    </source>
</reference>